<dbReference type="PROSITE" id="PS50103">
    <property type="entry name" value="ZF_C3H1"/>
    <property type="match status" value="2"/>
</dbReference>
<evidence type="ECO:0000256" key="3">
    <source>
        <dbReference type="ARBA" id="ARBA00022771"/>
    </source>
</evidence>
<dbReference type="Proteomes" id="UP001396334">
    <property type="component" value="Unassembled WGS sequence"/>
</dbReference>
<dbReference type="InterPro" id="IPR036855">
    <property type="entry name" value="Znf_CCCH_sf"/>
</dbReference>
<dbReference type="Gene3D" id="4.10.1000.10">
    <property type="entry name" value="Zinc finger, CCCH-type"/>
    <property type="match status" value="2"/>
</dbReference>
<accession>A0ABR2PEL8</accession>
<evidence type="ECO:0000259" key="6">
    <source>
        <dbReference type="PROSITE" id="PS50103"/>
    </source>
</evidence>
<keyword evidence="3 5" id="KW-0863">Zinc-finger</keyword>
<proteinExistence type="predicted"/>
<dbReference type="SMART" id="SM00356">
    <property type="entry name" value="ZnF_C3H1"/>
    <property type="match status" value="2"/>
</dbReference>
<name>A0ABR2PEL8_9ROSI</name>
<dbReference type="PANTHER" id="PTHR12547:SF162">
    <property type="entry name" value="ZINC FINGER CCCH DOMAIN-CONTAINING PROTEIN 15"/>
    <property type="match status" value="1"/>
</dbReference>
<protein>
    <recommendedName>
        <fullName evidence="6">C3H1-type domain-containing protein</fullName>
    </recommendedName>
</protein>
<gene>
    <name evidence="7" type="ORF">V6N11_010252</name>
</gene>
<evidence type="ECO:0000256" key="4">
    <source>
        <dbReference type="ARBA" id="ARBA00022833"/>
    </source>
</evidence>
<reference evidence="7 8" key="1">
    <citation type="journal article" date="2024" name="G3 (Bethesda)">
        <title>Genome assembly of Hibiscus sabdariffa L. provides insights into metabolisms of medicinal natural products.</title>
        <authorList>
            <person name="Kim T."/>
        </authorList>
    </citation>
    <scope>NUCLEOTIDE SEQUENCE [LARGE SCALE GENOMIC DNA]</scope>
    <source>
        <strain evidence="7">TK-2024</strain>
        <tissue evidence="7">Old leaves</tissue>
    </source>
</reference>
<dbReference type="EMBL" id="JBBPBN010000063">
    <property type="protein sequence ID" value="KAK8986701.1"/>
    <property type="molecule type" value="Genomic_DNA"/>
</dbReference>
<keyword evidence="1 5" id="KW-0479">Metal-binding</keyword>
<organism evidence="7 8">
    <name type="scientific">Hibiscus sabdariffa</name>
    <name type="common">roselle</name>
    <dbReference type="NCBI Taxonomy" id="183260"/>
    <lineage>
        <taxon>Eukaryota</taxon>
        <taxon>Viridiplantae</taxon>
        <taxon>Streptophyta</taxon>
        <taxon>Embryophyta</taxon>
        <taxon>Tracheophyta</taxon>
        <taxon>Spermatophyta</taxon>
        <taxon>Magnoliopsida</taxon>
        <taxon>eudicotyledons</taxon>
        <taxon>Gunneridae</taxon>
        <taxon>Pentapetalae</taxon>
        <taxon>rosids</taxon>
        <taxon>malvids</taxon>
        <taxon>Malvales</taxon>
        <taxon>Malvaceae</taxon>
        <taxon>Malvoideae</taxon>
        <taxon>Hibiscus</taxon>
    </lineage>
</organism>
<evidence type="ECO:0000313" key="8">
    <source>
        <dbReference type="Proteomes" id="UP001396334"/>
    </source>
</evidence>
<feature type="domain" description="C3H1-type" evidence="6">
    <location>
        <begin position="15"/>
        <end position="43"/>
    </location>
</feature>
<dbReference type="PANTHER" id="PTHR12547">
    <property type="entry name" value="CCCH ZINC FINGER/TIS11-RELATED"/>
    <property type="match status" value="1"/>
</dbReference>
<keyword evidence="4 5" id="KW-0862">Zinc</keyword>
<dbReference type="InterPro" id="IPR000571">
    <property type="entry name" value="Znf_CCCH"/>
</dbReference>
<keyword evidence="8" id="KW-1185">Reference proteome</keyword>
<dbReference type="SUPFAM" id="SSF90229">
    <property type="entry name" value="CCCH zinc finger"/>
    <property type="match status" value="2"/>
</dbReference>
<evidence type="ECO:0000256" key="1">
    <source>
        <dbReference type="ARBA" id="ARBA00022723"/>
    </source>
</evidence>
<keyword evidence="2" id="KW-0677">Repeat</keyword>
<evidence type="ECO:0000256" key="2">
    <source>
        <dbReference type="ARBA" id="ARBA00022737"/>
    </source>
</evidence>
<feature type="zinc finger region" description="C3H1-type" evidence="5">
    <location>
        <begin position="53"/>
        <end position="81"/>
    </location>
</feature>
<feature type="zinc finger region" description="C3H1-type" evidence="5">
    <location>
        <begin position="15"/>
        <end position="43"/>
    </location>
</feature>
<sequence length="226" mass="25679">MQEEPLELEVYNQGMLKTELCNKWQDTGACPYGHHCQFSHGIEELRPIIRHPRYKTEVCRVILAGDVCPYGHRCHFRHALTQHDKFMGYGDPPTELREPEDLPPGSESTIFVFRHNANSIGSIGGLVYDIQKDIDLYPVPPKWIVAWSNEIGKSNKMFIYFYAHIIYTKFLRADESFDWSKIKEFLDGSVNGGGSANVVDAYRAEATIEPVDGDTPTVKATLTHFA</sequence>
<dbReference type="Pfam" id="PF00642">
    <property type="entry name" value="zf-CCCH"/>
    <property type="match status" value="1"/>
</dbReference>
<comment type="caution">
    <text evidence="7">The sequence shown here is derived from an EMBL/GenBank/DDBJ whole genome shotgun (WGS) entry which is preliminary data.</text>
</comment>
<feature type="domain" description="C3H1-type" evidence="6">
    <location>
        <begin position="53"/>
        <end position="81"/>
    </location>
</feature>
<dbReference type="InterPro" id="IPR045877">
    <property type="entry name" value="ZFP36-like"/>
</dbReference>
<evidence type="ECO:0000313" key="7">
    <source>
        <dbReference type="EMBL" id="KAK8986701.1"/>
    </source>
</evidence>
<evidence type="ECO:0000256" key="5">
    <source>
        <dbReference type="PROSITE-ProRule" id="PRU00723"/>
    </source>
</evidence>